<proteinExistence type="predicted"/>
<sequence>MYIRPVLLVLLTCAVISFCRADNLTVGSNINGQLVHMEKVSLSAIPFKVRTKTVSYNGQQLIKGISAIDLKKSKTKVSIMAGGINFTYVTLRLKSERGDGLDYQIQIYV</sequence>
<feature type="signal peptide" evidence="1">
    <location>
        <begin position="1"/>
        <end position="21"/>
    </location>
</feature>
<evidence type="ECO:0000256" key="1">
    <source>
        <dbReference type="SAM" id="SignalP"/>
    </source>
</evidence>
<accession>A0A821VEQ7</accession>
<evidence type="ECO:0000313" key="3">
    <source>
        <dbReference type="Proteomes" id="UP000663880"/>
    </source>
</evidence>
<keyword evidence="1" id="KW-0732">Signal</keyword>
<name>A0A821VEQ7_9NEOP</name>
<protein>
    <submittedName>
        <fullName evidence="2">Uncharacterized protein</fullName>
    </submittedName>
</protein>
<organism evidence="2 3">
    <name type="scientific">Pieris macdunnoughi</name>
    <dbReference type="NCBI Taxonomy" id="345717"/>
    <lineage>
        <taxon>Eukaryota</taxon>
        <taxon>Metazoa</taxon>
        <taxon>Ecdysozoa</taxon>
        <taxon>Arthropoda</taxon>
        <taxon>Hexapoda</taxon>
        <taxon>Insecta</taxon>
        <taxon>Pterygota</taxon>
        <taxon>Neoptera</taxon>
        <taxon>Endopterygota</taxon>
        <taxon>Lepidoptera</taxon>
        <taxon>Glossata</taxon>
        <taxon>Ditrysia</taxon>
        <taxon>Papilionoidea</taxon>
        <taxon>Pieridae</taxon>
        <taxon>Pierinae</taxon>
        <taxon>Pieris</taxon>
    </lineage>
</organism>
<keyword evidence="3" id="KW-1185">Reference proteome</keyword>
<dbReference type="AlphaFoldDB" id="A0A821VEQ7"/>
<comment type="caution">
    <text evidence="2">The sequence shown here is derived from an EMBL/GenBank/DDBJ whole genome shotgun (WGS) entry which is preliminary data.</text>
</comment>
<gene>
    <name evidence="2" type="ORF">PMACD_LOCUS11626</name>
</gene>
<dbReference type="OrthoDB" id="7274000at2759"/>
<reference evidence="2" key="1">
    <citation type="submission" date="2021-02" db="EMBL/GenBank/DDBJ databases">
        <authorList>
            <person name="Steward A R."/>
        </authorList>
    </citation>
    <scope>NUCLEOTIDE SEQUENCE</scope>
</reference>
<feature type="chain" id="PRO_5032806770" evidence="1">
    <location>
        <begin position="22"/>
        <end position="109"/>
    </location>
</feature>
<dbReference type="Pfam" id="PF15868">
    <property type="entry name" value="MBF2"/>
    <property type="match status" value="1"/>
</dbReference>
<dbReference type="EMBL" id="CAJOBZ010000040">
    <property type="protein sequence ID" value="CAF4905000.1"/>
    <property type="molecule type" value="Genomic_DNA"/>
</dbReference>
<evidence type="ECO:0000313" key="2">
    <source>
        <dbReference type="EMBL" id="CAF4905000.1"/>
    </source>
</evidence>
<dbReference type="InterPro" id="IPR031734">
    <property type="entry name" value="MBF2"/>
</dbReference>
<dbReference type="Proteomes" id="UP000663880">
    <property type="component" value="Unassembled WGS sequence"/>
</dbReference>